<proteinExistence type="predicted"/>
<reference evidence="3 4" key="1">
    <citation type="journal article" date="2019" name="Nat. Ecol. Evol.">
        <title>Megaphylogeny resolves global patterns of mushroom evolution.</title>
        <authorList>
            <person name="Varga T."/>
            <person name="Krizsan K."/>
            <person name="Foldi C."/>
            <person name="Dima B."/>
            <person name="Sanchez-Garcia M."/>
            <person name="Sanchez-Ramirez S."/>
            <person name="Szollosi G.J."/>
            <person name="Szarkandi J.G."/>
            <person name="Papp V."/>
            <person name="Albert L."/>
            <person name="Andreopoulos W."/>
            <person name="Angelini C."/>
            <person name="Antonin V."/>
            <person name="Barry K.W."/>
            <person name="Bougher N.L."/>
            <person name="Buchanan P."/>
            <person name="Buyck B."/>
            <person name="Bense V."/>
            <person name="Catcheside P."/>
            <person name="Chovatia M."/>
            <person name="Cooper J."/>
            <person name="Damon W."/>
            <person name="Desjardin D."/>
            <person name="Finy P."/>
            <person name="Geml J."/>
            <person name="Haridas S."/>
            <person name="Hughes K."/>
            <person name="Justo A."/>
            <person name="Karasinski D."/>
            <person name="Kautmanova I."/>
            <person name="Kiss B."/>
            <person name="Kocsube S."/>
            <person name="Kotiranta H."/>
            <person name="LaButti K.M."/>
            <person name="Lechner B.E."/>
            <person name="Liimatainen K."/>
            <person name="Lipzen A."/>
            <person name="Lukacs Z."/>
            <person name="Mihaltcheva S."/>
            <person name="Morgado L.N."/>
            <person name="Niskanen T."/>
            <person name="Noordeloos M.E."/>
            <person name="Ohm R.A."/>
            <person name="Ortiz-Santana B."/>
            <person name="Ovrebo C."/>
            <person name="Racz N."/>
            <person name="Riley R."/>
            <person name="Savchenko A."/>
            <person name="Shiryaev A."/>
            <person name="Soop K."/>
            <person name="Spirin V."/>
            <person name="Szebenyi C."/>
            <person name="Tomsovsky M."/>
            <person name="Tulloss R.E."/>
            <person name="Uehling J."/>
            <person name="Grigoriev I.V."/>
            <person name="Vagvolgyi C."/>
            <person name="Papp T."/>
            <person name="Martin F.M."/>
            <person name="Miettinen O."/>
            <person name="Hibbett D.S."/>
            <person name="Nagy L.G."/>
        </authorList>
    </citation>
    <scope>NUCLEOTIDE SEQUENCE [LARGE SCALE GENOMIC DNA]</scope>
    <source>
        <strain evidence="3 4">FP101781</strain>
    </source>
</reference>
<feature type="transmembrane region" description="Helical" evidence="2">
    <location>
        <begin position="199"/>
        <end position="225"/>
    </location>
</feature>
<dbReference type="Proteomes" id="UP000298030">
    <property type="component" value="Unassembled WGS sequence"/>
</dbReference>
<dbReference type="AlphaFoldDB" id="A0A4Y7TCR5"/>
<feature type="transmembrane region" description="Helical" evidence="2">
    <location>
        <begin position="231"/>
        <end position="254"/>
    </location>
</feature>
<sequence length="323" mass="35607">MALSEDDCIFVGTLLSFFSFGLYTVVFGLYVKLVQNRKSSGLTGLDWAIGFLYVVTGVTVILDAIQEFQNLRRGRTTSTDHWINAVNSTTSVTMVALDLVAQLVLIYRCWVVWNKNFWVAAAPFLIAIGSAVSGLAVSLSYAMHPGDDKSLSWWVYAGSSWVILSLIVNAMVSTLMIWKIWTIHQSTKGLILSSGRLDLGWVASMLIESAVVLFVGQLVYVVLYWLDSPVWMVVVLPVTNLYGLCCTFIMVCVAEKRYSDTSTSHETSASVVVLSTRSRPGGGKTHETFSETSSTARPMKVPRGGIEVGIELNTYSDHPIEFK</sequence>
<gene>
    <name evidence="3" type="ORF">FA13DRAFT_1813901</name>
</gene>
<feature type="transmembrane region" description="Helical" evidence="2">
    <location>
        <begin position="153"/>
        <end position="178"/>
    </location>
</feature>
<protein>
    <recommendedName>
        <fullName evidence="5">Transmembrane protein</fullName>
    </recommendedName>
</protein>
<accession>A0A4Y7TCR5</accession>
<feature type="transmembrane region" description="Helical" evidence="2">
    <location>
        <begin position="45"/>
        <end position="65"/>
    </location>
</feature>
<keyword evidence="2" id="KW-0472">Membrane</keyword>
<name>A0A4Y7TCR5_COPMI</name>
<evidence type="ECO:0000313" key="4">
    <source>
        <dbReference type="Proteomes" id="UP000298030"/>
    </source>
</evidence>
<keyword evidence="2" id="KW-1133">Transmembrane helix</keyword>
<comment type="caution">
    <text evidence="3">The sequence shown here is derived from an EMBL/GenBank/DDBJ whole genome shotgun (WGS) entry which is preliminary data.</text>
</comment>
<keyword evidence="2" id="KW-0812">Transmembrane</keyword>
<evidence type="ECO:0000256" key="1">
    <source>
        <dbReference type="SAM" id="MobiDB-lite"/>
    </source>
</evidence>
<keyword evidence="4" id="KW-1185">Reference proteome</keyword>
<feature type="transmembrane region" description="Helical" evidence="2">
    <location>
        <begin position="117"/>
        <end position="141"/>
    </location>
</feature>
<dbReference type="EMBL" id="QPFP01000018">
    <property type="protein sequence ID" value="TEB31718.1"/>
    <property type="molecule type" value="Genomic_DNA"/>
</dbReference>
<organism evidence="3 4">
    <name type="scientific">Coprinellus micaceus</name>
    <name type="common">Glistening ink-cap mushroom</name>
    <name type="synonym">Coprinus micaceus</name>
    <dbReference type="NCBI Taxonomy" id="71717"/>
    <lineage>
        <taxon>Eukaryota</taxon>
        <taxon>Fungi</taxon>
        <taxon>Dikarya</taxon>
        <taxon>Basidiomycota</taxon>
        <taxon>Agaricomycotina</taxon>
        <taxon>Agaricomycetes</taxon>
        <taxon>Agaricomycetidae</taxon>
        <taxon>Agaricales</taxon>
        <taxon>Agaricineae</taxon>
        <taxon>Psathyrellaceae</taxon>
        <taxon>Coprinellus</taxon>
    </lineage>
</organism>
<feature type="region of interest" description="Disordered" evidence="1">
    <location>
        <begin position="278"/>
        <end position="298"/>
    </location>
</feature>
<feature type="transmembrane region" description="Helical" evidence="2">
    <location>
        <begin position="85"/>
        <end position="105"/>
    </location>
</feature>
<evidence type="ECO:0008006" key="5">
    <source>
        <dbReference type="Google" id="ProtNLM"/>
    </source>
</evidence>
<feature type="transmembrane region" description="Helical" evidence="2">
    <location>
        <begin position="12"/>
        <end position="33"/>
    </location>
</feature>
<evidence type="ECO:0000313" key="3">
    <source>
        <dbReference type="EMBL" id="TEB31718.1"/>
    </source>
</evidence>
<dbReference type="OrthoDB" id="3341077at2759"/>
<evidence type="ECO:0000256" key="2">
    <source>
        <dbReference type="SAM" id="Phobius"/>
    </source>
</evidence>